<keyword evidence="5" id="KW-0865">Zymogen</keyword>
<keyword evidence="6" id="KW-1015">Disulfide bond</keyword>
<dbReference type="PANTHER" id="PTHR12411">
    <property type="entry name" value="CYSTEINE PROTEASE FAMILY C1-RELATED"/>
    <property type="match status" value="1"/>
</dbReference>
<protein>
    <submittedName>
        <fullName evidence="10">Uncharacterized protein</fullName>
    </submittedName>
</protein>
<keyword evidence="3" id="KW-0378">Hydrolase</keyword>
<feature type="domain" description="Peptidase C1A papain C-terminal" evidence="8">
    <location>
        <begin position="125"/>
        <end position="335"/>
    </location>
</feature>
<feature type="signal peptide" evidence="7">
    <location>
        <begin position="1"/>
        <end position="31"/>
    </location>
</feature>
<dbReference type="GO" id="GO:0008234">
    <property type="term" value="F:cysteine-type peptidase activity"/>
    <property type="evidence" value="ECO:0007669"/>
    <property type="project" value="UniProtKB-KW"/>
</dbReference>
<comment type="similarity">
    <text evidence="1">Belongs to the peptidase C1 family.</text>
</comment>
<dbReference type="InterPro" id="IPR000169">
    <property type="entry name" value="Pept_cys_AS"/>
</dbReference>
<dbReference type="InterPro" id="IPR039417">
    <property type="entry name" value="Peptidase_C1A_papain-like"/>
</dbReference>
<dbReference type="AlphaFoldDB" id="A0ABD2N7F6"/>
<organism evidence="10 11">
    <name type="scientific">Cryptolaemus montrouzieri</name>
    <dbReference type="NCBI Taxonomy" id="559131"/>
    <lineage>
        <taxon>Eukaryota</taxon>
        <taxon>Metazoa</taxon>
        <taxon>Ecdysozoa</taxon>
        <taxon>Arthropoda</taxon>
        <taxon>Hexapoda</taxon>
        <taxon>Insecta</taxon>
        <taxon>Pterygota</taxon>
        <taxon>Neoptera</taxon>
        <taxon>Endopterygota</taxon>
        <taxon>Coleoptera</taxon>
        <taxon>Polyphaga</taxon>
        <taxon>Cucujiformia</taxon>
        <taxon>Coccinelloidea</taxon>
        <taxon>Coccinellidae</taxon>
        <taxon>Scymninae</taxon>
        <taxon>Scymnini</taxon>
        <taxon>Cryptolaemus</taxon>
    </lineage>
</organism>
<dbReference type="InterPro" id="IPR038765">
    <property type="entry name" value="Papain-like_cys_pep_sf"/>
</dbReference>
<evidence type="ECO:0000256" key="3">
    <source>
        <dbReference type="ARBA" id="ARBA00022801"/>
    </source>
</evidence>
<keyword evidence="2" id="KW-0645">Protease</keyword>
<accession>A0ABD2N7F6</accession>
<sequence length="336" mass="38466">MYIYIRWIHFRIRNTKMKFALVVLVFIGCQAVENDEWAKFQEKFSKTYQSPLEMRTRMTIFNENLKKIEAHNALYDQGLVSWKMGVNHFSDWTEAEFHDYTHRFQFPDVDIDAVGRFKASTVSDAPDSIDWRDYGIVTGVKDQGDCGCCWSFSTIGAVESLAAQTNKRLVSFSEQNLVDCSIFGNYTNYGCRGGLMANAFNYVRDKGIETEDEYPYEGVQGECRQKRIVFQIGGHIAVDDNEEALRQAVAIRPVTVAICTTDKFQNYKSGIFYDDTCVSRINHAVVVVGYGSEKGQDFWIIKNSFGPDWGEEGYIRFARNTDNNCGLTIYANYPIL</sequence>
<proteinExistence type="inferred from homology"/>
<keyword evidence="11" id="KW-1185">Reference proteome</keyword>
<feature type="chain" id="PRO_5044835713" evidence="7">
    <location>
        <begin position="32"/>
        <end position="336"/>
    </location>
</feature>
<dbReference type="InterPro" id="IPR000668">
    <property type="entry name" value="Peptidase_C1A_C"/>
</dbReference>
<evidence type="ECO:0000256" key="7">
    <source>
        <dbReference type="SAM" id="SignalP"/>
    </source>
</evidence>
<evidence type="ECO:0000259" key="8">
    <source>
        <dbReference type="SMART" id="SM00645"/>
    </source>
</evidence>
<dbReference type="Pfam" id="PF08246">
    <property type="entry name" value="Inhibitor_I29"/>
    <property type="match status" value="1"/>
</dbReference>
<dbReference type="Proteomes" id="UP001516400">
    <property type="component" value="Unassembled WGS sequence"/>
</dbReference>
<reference evidence="10 11" key="1">
    <citation type="journal article" date="2021" name="BMC Biol.">
        <title>Horizontally acquired antibacterial genes associated with adaptive radiation of ladybird beetles.</title>
        <authorList>
            <person name="Li H.S."/>
            <person name="Tang X.F."/>
            <person name="Huang Y.H."/>
            <person name="Xu Z.Y."/>
            <person name="Chen M.L."/>
            <person name="Du X.Y."/>
            <person name="Qiu B.Y."/>
            <person name="Chen P.T."/>
            <person name="Zhang W."/>
            <person name="Slipinski A."/>
            <person name="Escalona H.E."/>
            <person name="Waterhouse R.M."/>
            <person name="Zwick A."/>
            <person name="Pang H."/>
        </authorList>
    </citation>
    <scope>NUCLEOTIDE SEQUENCE [LARGE SCALE GENOMIC DNA]</scope>
    <source>
        <strain evidence="10">SYSU2018</strain>
    </source>
</reference>
<dbReference type="PRINTS" id="PR00705">
    <property type="entry name" value="PAPAIN"/>
</dbReference>
<keyword evidence="4" id="KW-0788">Thiol protease</keyword>
<dbReference type="PROSITE" id="PS51257">
    <property type="entry name" value="PROKAR_LIPOPROTEIN"/>
    <property type="match status" value="1"/>
</dbReference>
<dbReference type="InterPro" id="IPR013128">
    <property type="entry name" value="Peptidase_C1A"/>
</dbReference>
<evidence type="ECO:0000313" key="11">
    <source>
        <dbReference type="Proteomes" id="UP001516400"/>
    </source>
</evidence>
<dbReference type="SMART" id="SM00645">
    <property type="entry name" value="Pept_C1"/>
    <property type="match status" value="1"/>
</dbReference>
<dbReference type="InterPro" id="IPR025660">
    <property type="entry name" value="Pept_his_AS"/>
</dbReference>
<dbReference type="GO" id="GO:0006508">
    <property type="term" value="P:proteolysis"/>
    <property type="evidence" value="ECO:0007669"/>
    <property type="project" value="UniProtKB-KW"/>
</dbReference>
<evidence type="ECO:0000256" key="2">
    <source>
        <dbReference type="ARBA" id="ARBA00022670"/>
    </source>
</evidence>
<dbReference type="Pfam" id="PF00112">
    <property type="entry name" value="Peptidase_C1"/>
    <property type="match status" value="1"/>
</dbReference>
<evidence type="ECO:0000259" key="9">
    <source>
        <dbReference type="SMART" id="SM00848"/>
    </source>
</evidence>
<dbReference type="EMBL" id="JABFTP020000062">
    <property type="protein sequence ID" value="KAL3274151.1"/>
    <property type="molecule type" value="Genomic_DNA"/>
</dbReference>
<feature type="domain" description="Cathepsin propeptide inhibitor" evidence="9">
    <location>
        <begin position="37"/>
        <end position="97"/>
    </location>
</feature>
<dbReference type="InterPro" id="IPR013201">
    <property type="entry name" value="Prot_inhib_I29"/>
</dbReference>
<dbReference type="SMART" id="SM00848">
    <property type="entry name" value="Inhibitor_I29"/>
    <property type="match status" value="1"/>
</dbReference>
<dbReference type="PROSITE" id="PS00139">
    <property type="entry name" value="THIOL_PROTEASE_CYS"/>
    <property type="match status" value="1"/>
</dbReference>
<dbReference type="Gene3D" id="3.90.70.10">
    <property type="entry name" value="Cysteine proteinases"/>
    <property type="match status" value="1"/>
</dbReference>
<keyword evidence="7" id="KW-0732">Signal</keyword>
<comment type="caution">
    <text evidence="10">The sequence shown here is derived from an EMBL/GenBank/DDBJ whole genome shotgun (WGS) entry which is preliminary data.</text>
</comment>
<name>A0ABD2N7F6_9CUCU</name>
<evidence type="ECO:0000256" key="4">
    <source>
        <dbReference type="ARBA" id="ARBA00022807"/>
    </source>
</evidence>
<gene>
    <name evidence="10" type="ORF">HHI36_015565</name>
</gene>
<evidence type="ECO:0000256" key="6">
    <source>
        <dbReference type="ARBA" id="ARBA00023157"/>
    </source>
</evidence>
<dbReference type="FunFam" id="3.90.70.10:FF:000006">
    <property type="entry name" value="Cathepsin S"/>
    <property type="match status" value="1"/>
</dbReference>
<evidence type="ECO:0000256" key="5">
    <source>
        <dbReference type="ARBA" id="ARBA00023145"/>
    </source>
</evidence>
<dbReference type="PROSITE" id="PS00639">
    <property type="entry name" value="THIOL_PROTEASE_HIS"/>
    <property type="match status" value="1"/>
</dbReference>
<evidence type="ECO:0000313" key="10">
    <source>
        <dbReference type="EMBL" id="KAL3274151.1"/>
    </source>
</evidence>
<dbReference type="CDD" id="cd02248">
    <property type="entry name" value="Peptidase_C1A"/>
    <property type="match status" value="1"/>
</dbReference>
<evidence type="ECO:0000256" key="1">
    <source>
        <dbReference type="ARBA" id="ARBA00008455"/>
    </source>
</evidence>
<dbReference type="SUPFAM" id="SSF54001">
    <property type="entry name" value="Cysteine proteinases"/>
    <property type="match status" value="1"/>
</dbReference>